<sequence length="50" mass="6155">MDRQERVLRGTWGKVQREKTKWLELQIRSLNKIAIWILDILIFVKTVVWF</sequence>
<keyword evidence="2" id="KW-1185">Reference proteome</keyword>
<evidence type="ECO:0000313" key="2">
    <source>
        <dbReference type="Proteomes" id="UP000215914"/>
    </source>
</evidence>
<name>A0A9K3GZ33_HELAN</name>
<organism evidence="1 2">
    <name type="scientific">Helianthus annuus</name>
    <name type="common">Common sunflower</name>
    <dbReference type="NCBI Taxonomy" id="4232"/>
    <lineage>
        <taxon>Eukaryota</taxon>
        <taxon>Viridiplantae</taxon>
        <taxon>Streptophyta</taxon>
        <taxon>Embryophyta</taxon>
        <taxon>Tracheophyta</taxon>
        <taxon>Spermatophyta</taxon>
        <taxon>Magnoliopsida</taxon>
        <taxon>eudicotyledons</taxon>
        <taxon>Gunneridae</taxon>
        <taxon>Pentapetalae</taxon>
        <taxon>asterids</taxon>
        <taxon>campanulids</taxon>
        <taxon>Asterales</taxon>
        <taxon>Asteraceae</taxon>
        <taxon>Asteroideae</taxon>
        <taxon>Heliantheae alliance</taxon>
        <taxon>Heliantheae</taxon>
        <taxon>Helianthus</taxon>
    </lineage>
</organism>
<dbReference type="AlphaFoldDB" id="A0A9K3GZ33"/>
<reference evidence="1" key="1">
    <citation type="journal article" date="2017" name="Nature">
        <title>The sunflower genome provides insights into oil metabolism, flowering and Asterid evolution.</title>
        <authorList>
            <person name="Badouin H."/>
            <person name="Gouzy J."/>
            <person name="Grassa C.J."/>
            <person name="Murat F."/>
            <person name="Staton S.E."/>
            <person name="Cottret L."/>
            <person name="Lelandais-Briere C."/>
            <person name="Owens G.L."/>
            <person name="Carrere S."/>
            <person name="Mayjonade B."/>
            <person name="Legrand L."/>
            <person name="Gill N."/>
            <person name="Kane N.C."/>
            <person name="Bowers J.E."/>
            <person name="Hubner S."/>
            <person name="Bellec A."/>
            <person name="Berard A."/>
            <person name="Berges H."/>
            <person name="Blanchet N."/>
            <person name="Boniface M.C."/>
            <person name="Brunel D."/>
            <person name="Catrice O."/>
            <person name="Chaidir N."/>
            <person name="Claudel C."/>
            <person name="Donnadieu C."/>
            <person name="Faraut T."/>
            <person name="Fievet G."/>
            <person name="Helmstetter N."/>
            <person name="King M."/>
            <person name="Knapp S.J."/>
            <person name="Lai Z."/>
            <person name="Le Paslier M.C."/>
            <person name="Lippi Y."/>
            <person name="Lorenzon L."/>
            <person name="Mandel J.R."/>
            <person name="Marage G."/>
            <person name="Marchand G."/>
            <person name="Marquand E."/>
            <person name="Bret-Mestries E."/>
            <person name="Morien E."/>
            <person name="Nambeesan S."/>
            <person name="Nguyen T."/>
            <person name="Pegot-Espagnet P."/>
            <person name="Pouilly N."/>
            <person name="Raftis F."/>
            <person name="Sallet E."/>
            <person name="Schiex T."/>
            <person name="Thomas J."/>
            <person name="Vandecasteele C."/>
            <person name="Vares D."/>
            <person name="Vear F."/>
            <person name="Vautrin S."/>
            <person name="Crespi M."/>
            <person name="Mangin B."/>
            <person name="Burke J.M."/>
            <person name="Salse J."/>
            <person name="Munos S."/>
            <person name="Vincourt P."/>
            <person name="Rieseberg L.H."/>
            <person name="Langlade N.B."/>
        </authorList>
    </citation>
    <scope>NUCLEOTIDE SEQUENCE</scope>
    <source>
        <tissue evidence="1">Leaves</tissue>
    </source>
</reference>
<reference evidence="1" key="2">
    <citation type="submission" date="2020-06" db="EMBL/GenBank/DDBJ databases">
        <title>Helianthus annuus Genome sequencing and assembly Release 2.</title>
        <authorList>
            <person name="Gouzy J."/>
            <person name="Langlade N."/>
            <person name="Munos S."/>
        </authorList>
    </citation>
    <scope>NUCLEOTIDE SEQUENCE</scope>
    <source>
        <tissue evidence="1">Leaves</tissue>
    </source>
</reference>
<protein>
    <submittedName>
        <fullName evidence="1">Uncharacterized protein</fullName>
    </submittedName>
</protein>
<comment type="caution">
    <text evidence="1">The sequence shown here is derived from an EMBL/GenBank/DDBJ whole genome shotgun (WGS) entry which is preliminary data.</text>
</comment>
<dbReference type="EMBL" id="MNCJ02000331">
    <property type="protein sequence ID" value="KAF5760468.1"/>
    <property type="molecule type" value="Genomic_DNA"/>
</dbReference>
<dbReference type="Proteomes" id="UP000215914">
    <property type="component" value="Unassembled WGS sequence"/>
</dbReference>
<proteinExistence type="predicted"/>
<evidence type="ECO:0000313" key="1">
    <source>
        <dbReference type="EMBL" id="KAF5760468.1"/>
    </source>
</evidence>
<accession>A0A9K3GZ33</accession>
<gene>
    <name evidence="1" type="ORF">HanXRQr2_Chr16g0753861</name>
</gene>
<dbReference type="Gramene" id="mRNA:HanXRQr2_Chr16g0753861">
    <property type="protein sequence ID" value="mRNA:HanXRQr2_Chr16g0753861"/>
    <property type="gene ID" value="HanXRQr2_Chr16g0753861"/>
</dbReference>